<dbReference type="PROSITE" id="PS00678">
    <property type="entry name" value="WD_REPEATS_1"/>
    <property type="match status" value="2"/>
</dbReference>
<evidence type="ECO:0000259" key="10">
    <source>
        <dbReference type="Pfam" id="PF08154"/>
    </source>
</evidence>
<proteinExistence type="inferred from homology"/>
<dbReference type="InterPro" id="IPR001680">
    <property type="entry name" value="WD40_rpt"/>
</dbReference>
<dbReference type="InterPro" id="IPR001632">
    <property type="entry name" value="WD40_G-protein_beta-like"/>
</dbReference>
<reference evidence="12 13" key="1">
    <citation type="journal article" date="2018" name="MBio">
        <title>Comparative Genomics Reveals the Core Gene Toolbox for the Fungus-Insect Symbiosis.</title>
        <authorList>
            <person name="Wang Y."/>
            <person name="Stata M."/>
            <person name="Wang W."/>
            <person name="Stajich J.E."/>
            <person name="White M.M."/>
            <person name="Moncalvo J.M."/>
        </authorList>
    </citation>
    <scope>NUCLEOTIDE SEQUENCE [LARGE SCALE GENOMIC DNA]</scope>
    <source>
        <strain evidence="12 13">AUS-77-4</strain>
    </source>
</reference>
<feature type="repeat" description="WD" evidence="9">
    <location>
        <begin position="447"/>
        <end position="480"/>
    </location>
</feature>
<evidence type="ECO:0000259" key="11">
    <source>
        <dbReference type="Pfam" id="PF23389"/>
    </source>
</evidence>
<feature type="repeat" description="WD" evidence="9">
    <location>
        <begin position="112"/>
        <end position="153"/>
    </location>
</feature>
<evidence type="ECO:0000313" key="13">
    <source>
        <dbReference type="Proteomes" id="UP000245699"/>
    </source>
</evidence>
<dbReference type="InterPro" id="IPR012972">
    <property type="entry name" value="NLE"/>
</dbReference>
<feature type="repeat" description="WD" evidence="9">
    <location>
        <begin position="197"/>
        <end position="234"/>
    </location>
</feature>
<dbReference type="CDD" id="cd00200">
    <property type="entry name" value="WD40"/>
    <property type="match status" value="1"/>
</dbReference>
<dbReference type="Pfam" id="PF00400">
    <property type="entry name" value="WD40"/>
    <property type="match status" value="3"/>
</dbReference>
<feature type="repeat" description="WD" evidence="9">
    <location>
        <begin position="154"/>
        <end position="195"/>
    </location>
</feature>
<evidence type="ECO:0000256" key="5">
    <source>
        <dbReference type="ARBA" id="ARBA00061016"/>
    </source>
</evidence>
<keyword evidence="13" id="KW-1185">Reference proteome</keyword>
<evidence type="ECO:0000256" key="8">
    <source>
        <dbReference type="ARBA" id="ARBA00080836"/>
    </source>
</evidence>
<dbReference type="PROSITE" id="PS50082">
    <property type="entry name" value="WD_REPEATS_2"/>
    <property type="match status" value="7"/>
</dbReference>
<dbReference type="InterPro" id="IPR019775">
    <property type="entry name" value="WD40_repeat_CS"/>
</dbReference>
<evidence type="ECO:0000256" key="9">
    <source>
        <dbReference type="PROSITE-ProRule" id="PRU00221"/>
    </source>
</evidence>
<organism evidence="12 13">
    <name type="scientific">Furculomyces boomerangus</name>
    <dbReference type="NCBI Taxonomy" id="61424"/>
    <lineage>
        <taxon>Eukaryota</taxon>
        <taxon>Fungi</taxon>
        <taxon>Fungi incertae sedis</taxon>
        <taxon>Zoopagomycota</taxon>
        <taxon>Kickxellomycotina</taxon>
        <taxon>Harpellomycetes</taxon>
        <taxon>Harpellales</taxon>
        <taxon>Harpellaceae</taxon>
        <taxon>Furculomyces</taxon>
    </lineage>
</organism>
<name>A0A2T9Z1C6_9FUNG</name>
<dbReference type="EMBL" id="MBFT01000081">
    <property type="protein sequence ID" value="PVU98392.1"/>
    <property type="molecule type" value="Genomic_DNA"/>
</dbReference>
<keyword evidence="4" id="KW-0539">Nucleus</keyword>
<feature type="repeat" description="WD" evidence="9">
    <location>
        <begin position="363"/>
        <end position="404"/>
    </location>
</feature>
<feature type="repeat" description="WD" evidence="9">
    <location>
        <begin position="244"/>
        <end position="275"/>
    </location>
</feature>
<evidence type="ECO:0000256" key="2">
    <source>
        <dbReference type="ARBA" id="ARBA00022574"/>
    </source>
</evidence>
<dbReference type="SMART" id="SM00320">
    <property type="entry name" value="WD40"/>
    <property type="match status" value="8"/>
</dbReference>
<accession>A0A2T9Z1C6</accession>
<dbReference type="SUPFAM" id="SSF50978">
    <property type="entry name" value="WD40 repeat-like"/>
    <property type="match status" value="1"/>
</dbReference>
<dbReference type="InterPro" id="IPR057855">
    <property type="entry name" value="Beta-prop_WDR19_1st"/>
</dbReference>
<dbReference type="InterPro" id="IPR020472">
    <property type="entry name" value="WD40_PAC1"/>
</dbReference>
<dbReference type="PRINTS" id="PR00319">
    <property type="entry name" value="GPROTEINB"/>
</dbReference>
<feature type="repeat" description="WD" evidence="9">
    <location>
        <begin position="405"/>
        <end position="446"/>
    </location>
</feature>
<dbReference type="Proteomes" id="UP000245699">
    <property type="component" value="Unassembled WGS sequence"/>
</dbReference>
<dbReference type="OrthoDB" id="10267436at2759"/>
<keyword evidence="2 9" id="KW-0853">WD repeat</keyword>
<dbReference type="PANTHER" id="PTHR19848:SF0">
    <property type="entry name" value="NOTCHLESS PROTEIN HOMOLOG 1"/>
    <property type="match status" value="1"/>
</dbReference>
<dbReference type="Gene3D" id="2.130.10.10">
    <property type="entry name" value="YVTN repeat-like/Quinoprotein amine dehydrogenase"/>
    <property type="match status" value="1"/>
</dbReference>
<evidence type="ECO:0000256" key="7">
    <source>
        <dbReference type="ARBA" id="ARBA00077034"/>
    </source>
</evidence>
<evidence type="ECO:0000256" key="3">
    <source>
        <dbReference type="ARBA" id="ARBA00022737"/>
    </source>
</evidence>
<dbReference type="FunFam" id="2.130.10.10:FF:000092">
    <property type="entry name" value="notchless protein homolog"/>
    <property type="match status" value="1"/>
</dbReference>
<feature type="domain" description="WDR19 first beta-propeller" evidence="11">
    <location>
        <begin position="126"/>
        <end position="284"/>
    </location>
</feature>
<dbReference type="GO" id="GO:0000027">
    <property type="term" value="P:ribosomal large subunit assembly"/>
    <property type="evidence" value="ECO:0007669"/>
    <property type="project" value="TreeGrafter"/>
</dbReference>
<feature type="domain" description="NLE" evidence="10">
    <location>
        <begin position="18"/>
        <end position="75"/>
    </location>
</feature>
<gene>
    <name evidence="12" type="ORF">BB559_001617</name>
</gene>
<dbReference type="InterPro" id="IPR015943">
    <property type="entry name" value="WD40/YVTN_repeat-like_dom_sf"/>
</dbReference>
<dbReference type="Pfam" id="PF23389">
    <property type="entry name" value="Beta-prop_WDR19_1st"/>
    <property type="match status" value="1"/>
</dbReference>
<dbReference type="PANTHER" id="PTHR19848">
    <property type="entry name" value="WD40 REPEAT PROTEIN"/>
    <property type="match status" value="1"/>
</dbReference>
<evidence type="ECO:0000256" key="4">
    <source>
        <dbReference type="ARBA" id="ARBA00023242"/>
    </source>
</evidence>
<sequence length="480" mass="53272">MDVQEHENENGEENTEMILTQFQTAEGEATGPVLGIPTNSTPEQLRLIINNLLENDEDLPYSFYIDGEEVSGTLQADVLKNTARSTEDKLVIVYQPQALFRVRAVTRCTSSMPGHTEAVLSVSFSPDGSQLASGSGDTTVRIWDLNTETPQFTCKGHTNWVLYIAWSPDGKTLASGGMDNTVRLWDPKTGKQLGKPLNGHRKWITCLAWEPLHINPKANRLASSSKDGTVRVWDTSLRHCLFSVGGHTAAVTCVCWGGDGNLYTGSQDKTIKVWNGEGKLIKTLAGHSHWVNTLAISSSFVLRTGAYDHTGKHYDHAEEAQARALERFNEATNNRSERLVSGSDDYTMYLWDPKNSKRPVARMTGHQKLVNHVSFSPDGRYIASASFDNSVKLWDGYTGKFITSLRGHVSPVYQVCWSSDSRLLVSSSKDSTLKVWEVRTRKLKLDLPGHLDEVFSVDWSPGGDKVASGGKDRVLKIWRN</sequence>
<dbReference type="PROSITE" id="PS50294">
    <property type="entry name" value="WD_REPEATS_REGION"/>
    <property type="match status" value="7"/>
</dbReference>
<dbReference type="Pfam" id="PF08154">
    <property type="entry name" value="NLE"/>
    <property type="match status" value="1"/>
</dbReference>
<comment type="subcellular location">
    <subcellularLocation>
        <location evidence="1">Nucleus</location>
        <location evidence="1">Nucleolus</location>
    </subcellularLocation>
</comment>
<dbReference type="InterPro" id="IPR036322">
    <property type="entry name" value="WD40_repeat_dom_sf"/>
</dbReference>
<protein>
    <recommendedName>
        <fullName evidence="6">Ribosome assembly protein 4</fullName>
    </recommendedName>
    <alternativeName>
        <fullName evidence="8">Notchless protein homolog 1</fullName>
    </alternativeName>
    <alternativeName>
        <fullName evidence="7">Ribosome biogenesis factor RSA4</fullName>
    </alternativeName>
</protein>
<dbReference type="GO" id="GO:0005730">
    <property type="term" value="C:nucleolus"/>
    <property type="evidence" value="ECO:0007669"/>
    <property type="project" value="UniProtKB-SubCell"/>
</dbReference>
<dbReference type="AlphaFoldDB" id="A0A2T9Z1C6"/>
<evidence type="ECO:0000313" key="12">
    <source>
        <dbReference type="EMBL" id="PVU98392.1"/>
    </source>
</evidence>
<comment type="caution">
    <text evidence="12">The sequence shown here is derived from an EMBL/GenBank/DDBJ whole genome shotgun (WGS) entry which is preliminary data.</text>
</comment>
<dbReference type="PRINTS" id="PR00320">
    <property type="entry name" value="GPROTEINBRPT"/>
</dbReference>
<evidence type="ECO:0000256" key="6">
    <source>
        <dbReference type="ARBA" id="ARBA00068030"/>
    </source>
</evidence>
<dbReference type="STRING" id="61424.A0A2T9Z1C6"/>
<comment type="similarity">
    <text evidence="5">Belongs to the NLE1/RSA4 family.</text>
</comment>
<evidence type="ECO:0000256" key="1">
    <source>
        <dbReference type="ARBA" id="ARBA00004604"/>
    </source>
</evidence>
<keyword evidence="3" id="KW-0677">Repeat</keyword>